<keyword evidence="4" id="KW-1185">Reference proteome</keyword>
<feature type="signal peptide" evidence="1">
    <location>
        <begin position="1"/>
        <end position="18"/>
    </location>
</feature>
<evidence type="ECO:0000256" key="1">
    <source>
        <dbReference type="SAM" id="SignalP"/>
    </source>
</evidence>
<evidence type="ECO:0000313" key="3">
    <source>
        <dbReference type="EMBL" id="RRJ23323.1"/>
    </source>
</evidence>
<reference evidence="3 4" key="1">
    <citation type="submission" date="2018-11" db="EMBL/GenBank/DDBJ databases">
        <title>Draft genome analysis of Rheinheimera mesophila isolated from an industrial waste site.</title>
        <authorList>
            <person name="Yu Q."/>
            <person name="Qi Y."/>
            <person name="Zhang H."/>
            <person name="Lu Y."/>
            <person name="Pu J."/>
        </authorList>
    </citation>
    <scope>NUCLEOTIDE SEQUENCE [LARGE SCALE GENOMIC DNA]</scope>
    <source>
        <strain evidence="3 4">IITR13</strain>
    </source>
</reference>
<protein>
    <recommendedName>
        <fullName evidence="2">Chalcone isomerase domain-containing protein</fullName>
    </recommendedName>
</protein>
<sequence>MRKTLAAVLFLCCTSSMAMPDNVKLVGQGQFSYLFWDLYQAQLYTANGQWSDYQQSAPVVLKLTYQRDISKADFIEATVDQWEHLQGKVSAQHQDWAKQLDKLWTDVKKGDQLSCVLLADGKVQFYFNDQLLGDVTDPAFGPAFLDIWLSEKTSAPKLRKQLLKPSA</sequence>
<keyword evidence="1" id="KW-0732">Signal</keyword>
<dbReference type="AlphaFoldDB" id="A0A3P3QST2"/>
<accession>A0A3P3QST2</accession>
<dbReference type="InterPro" id="IPR036298">
    <property type="entry name" value="Chalcone_isomerase_sf"/>
</dbReference>
<proteinExistence type="predicted"/>
<dbReference type="InterPro" id="IPR016087">
    <property type="entry name" value="Chalcone_isomerase"/>
</dbReference>
<evidence type="ECO:0000259" key="2">
    <source>
        <dbReference type="Pfam" id="PF16036"/>
    </source>
</evidence>
<feature type="chain" id="PRO_5018671693" description="Chalcone isomerase domain-containing protein" evidence="1">
    <location>
        <begin position="19"/>
        <end position="167"/>
    </location>
</feature>
<organism evidence="3 4">
    <name type="scientific">Rheinheimera mesophila</name>
    <dbReference type="NCBI Taxonomy" id="1547515"/>
    <lineage>
        <taxon>Bacteria</taxon>
        <taxon>Pseudomonadati</taxon>
        <taxon>Pseudomonadota</taxon>
        <taxon>Gammaproteobacteria</taxon>
        <taxon>Chromatiales</taxon>
        <taxon>Chromatiaceae</taxon>
        <taxon>Rheinheimera</taxon>
    </lineage>
</organism>
<evidence type="ECO:0000313" key="4">
    <source>
        <dbReference type="Proteomes" id="UP000276260"/>
    </source>
</evidence>
<dbReference type="SUPFAM" id="SSF54626">
    <property type="entry name" value="Chalcone isomerase"/>
    <property type="match status" value="1"/>
</dbReference>
<dbReference type="Pfam" id="PF16036">
    <property type="entry name" value="Chalcone_3"/>
    <property type="match status" value="1"/>
</dbReference>
<dbReference type="OrthoDB" id="7277038at2"/>
<name>A0A3P3QST2_9GAMM</name>
<comment type="caution">
    <text evidence="3">The sequence shown here is derived from an EMBL/GenBank/DDBJ whole genome shotgun (WGS) entry which is preliminary data.</text>
</comment>
<feature type="domain" description="Chalcone isomerase" evidence="2">
    <location>
        <begin position="22"/>
        <end position="163"/>
    </location>
</feature>
<gene>
    <name evidence="3" type="ORF">EIK76_04420</name>
</gene>
<dbReference type="Proteomes" id="UP000276260">
    <property type="component" value="Unassembled WGS sequence"/>
</dbReference>
<dbReference type="GO" id="GO:0016872">
    <property type="term" value="F:intramolecular lyase activity"/>
    <property type="evidence" value="ECO:0007669"/>
    <property type="project" value="InterPro"/>
</dbReference>
<dbReference type="EMBL" id="RRCF01000001">
    <property type="protein sequence ID" value="RRJ23323.1"/>
    <property type="molecule type" value="Genomic_DNA"/>
</dbReference>